<dbReference type="EMBL" id="BK015627">
    <property type="protein sequence ID" value="DAE16567.1"/>
    <property type="molecule type" value="Genomic_DNA"/>
</dbReference>
<organism evidence="1">
    <name type="scientific">Podoviridae sp. ctiwu7</name>
    <dbReference type="NCBI Taxonomy" id="2825269"/>
    <lineage>
        <taxon>Viruses</taxon>
        <taxon>Duplodnaviria</taxon>
        <taxon>Heunggongvirae</taxon>
        <taxon>Uroviricota</taxon>
        <taxon>Caudoviricetes</taxon>
    </lineage>
</organism>
<reference evidence="1" key="1">
    <citation type="journal article" date="2021" name="Proc. Natl. Acad. Sci. U.S.A.">
        <title>A Catalog of Tens of Thousands of Viruses from Human Metagenomes Reveals Hidden Associations with Chronic Diseases.</title>
        <authorList>
            <person name="Tisza M.J."/>
            <person name="Buck C.B."/>
        </authorList>
    </citation>
    <scope>NUCLEOTIDE SEQUENCE</scope>
    <source>
        <strain evidence="1">Ctiwu7</strain>
    </source>
</reference>
<proteinExistence type="predicted"/>
<name>A0A8S5QB66_9CAUD</name>
<evidence type="ECO:0000313" key="1">
    <source>
        <dbReference type="EMBL" id="DAE16567.1"/>
    </source>
</evidence>
<accession>A0A8S5QB66</accession>
<protein>
    <submittedName>
        <fullName evidence="1">Nucleoside triphosphate pyrophosphohydrolase</fullName>
    </submittedName>
</protein>
<sequence length="103" mass="11774">MTEEKYVEGLERIAKHYGAEHQIVKAAEELSEAATAAIRYSAALRDDDRIDRYMNLIEELADAEVMIAQLKILFPNLETAMAHVRTAKVTRQLERIKKEEDEG</sequence>